<evidence type="ECO:0000313" key="3">
    <source>
        <dbReference type="Proteomes" id="UP001559025"/>
    </source>
</evidence>
<evidence type="ECO:0000256" key="1">
    <source>
        <dbReference type="SAM" id="SignalP"/>
    </source>
</evidence>
<evidence type="ECO:0000313" key="2">
    <source>
        <dbReference type="EMBL" id="MEX4009614.1"/>
    </source>
</evidence>
<dbReference type="RefSeq" id="WP_173191995.1">
    <property type="nucleotide sequence ID" value="NZ_JABETK010000002.1"/>
</dbReference>
<feature type="signal peptide" evidence="1">
    <location>
        <begin position="1"/>
        <end position="22"/>
    </location>
</feature>
<protein>
    <recommendedName>
        <fullName evidence="4">Tat pathway signal sequence domain protein</fullName>
    </recommendedName>
</protein>
<keyword evidence="1" id="KW-0732">Signal</keyword>
<gene>
    <name evidence="2" type="ORF">V1479_20055</name>
</gene>
<evidence type="ECO:0008006" key="4">
    <source>
        <dbReference type="Google" id="ProtNLM"/>
    </source>
</evidence>
<dbReference type="EMBL" id="JAZHFV010000006">
    <property type="protein sequence ID" value="MEX4009614.1"/>
    <property type="molecule type" value="Genomic_DNA"/>
</dbReference>
<keyword evidence="3" id="KW-1185">Reference proteome</keyword>
<proteinExistence type="predicted"/>
<name>A0ABV3X016_9HYPH</name>
<sequence>MQFKSVGRILTSALLASAPVFGAAAQEAEGSSPAPVLSVELNALQATDKGCRFTFVVANQLGGALESAAFELVLFDKEGMVSRLTIVDFKDLPDGKTKVRQFDFSGVDCSSLGRVLVNDATECKGSGIDARACIQNLKTETRTDTAFGI</sequence>
<organism evidence="2 3">
    <name type="scientific">Neoaquamicrobium sediminum</name>
    <dbReference type="NCBI Taxonomy" id="1849104"/>
    <lineage>
        <taxon>Bacteria</taxon>
        <taxon>Pseudomonadati</taxon>
        <taxon>Pseudomonadota</taxon>
        <taxon>Alphaproteobacteria</taxon>
        <taxon>Hyphomicrobiales</taxon>
        <taxon>Phyllobacteriaceae</taxon>
        <taxon>Neoaquamicrobium</taxon>
    </lineage>
</organism>
<dbReference type="Proteomes" id="UP001559025">
    <property type="component" value="Unassembled WGS sequence"/>
</dbReference>
<accession>A0ABV3X016</accession>
<comment type="caution">
    <text evidence="2">The sequence shown here is derived from an EMBL/GenBank/DDBJ whole genome shotgun (WGS) entry which is preliminary data.</text>
</comment>
<reference evidence="2 3" key="1">
    <citation type="submission" date="2024-01" db="EMBL/GenBank/DDBJ databases">
        <title>New evidence supports the origin of RcGTA from prophage.</title>
        <authorList>
            <person name="Xu Y."/>
            <person name="Liu B."/>
            <person name="Chen F."/>
        </authorList>
    </citation>
    <scope>NUCLEOTIDE SEQUENCE [LARGE SCALE GENOMIC DNA]</scope>
    <source>
        <strain evidence="2 3">CBW1107-2</strain>
    </source>
</reference>
<feature type="chain" id="PRO_5047065669" description="Tat pathway signal sequence domain protein" evidence="1">
    <location>
        <begin position="23"/>
        <end position="149"/>
    </location>
</feature>